<evidence type="ECO:0000313" key="7">
    <source>
        <dbReference type="EMBL" id="GED99992.1"/>
    </source>
</evidence>
<evidence type="ECO:0000259" key="6">
    <source>
        <dbReference type="PROSITE" id="PS50977"/>
    </source>
</evidence>
<dbReference type="PANTHER" id="PTHR30055:SF234">
    <property type="entry name" value="HTH-TYPE TRANSCRIPTIONAL REGULATOR BETI"/>
    <property type="match status" value="1"/>
</dbReference>
<dbReference type="GO" id="GO:0000976">
    <property type="term" value="F:transcription cis-regulatory region binding"/>
    <property type="evidence" value="ECO:0007669"/>
    <property type="project" value="TreeGrafter"/>
</dbReference>
<dbReference type="EMBL" id="BJOV01000002">
    <property type="protein sequence ID" value="GED99992.1"/>
    <property type="molecule type" value="Genomic_DNA"/>
</dbReference>
<protein>
    <submittedName>
        <fullName evidence="7">Putative transcriptional regulator, TetR family protein</fullName>
    </submittedName>
</protein>
<dbReference type="PROSITE" id="PS50977">
    <property type="entry name" value="HTH_TETR_2"/>
    <property type="match status" value="1"/>
</dbReference>
<feature type="region of interest" description="Disordered" evidence="5">
    <location>
        <begin position="171"/>
        <end position="192"/>
    </location>
</feature>
<feature type="domain" description="HTH tetR-type" evidence="6">
    <location>
        <begin position="1"/>
        <end position="61"/>
    </location>
</feature>
<dbReference type="AlphaFoldDB" id="A0A7I9V481"/>
<keyword evidence="8" id="KW-1185">Reference proteome</keyword>
<evidence type="ECO:0000256" key="2">
    <source>
        <dbReference type="ARBA" id="ARBA00023125"/>
    </source>
</evidence>
<organism evidence="7 8">
    <name type="scientific">Gordonia spumicola</name>
    <dbReference type="NCBI Taxonomy" id="589161"/>
    <lineage>
        <taxon>Bacteria</taxon>
        <taxon>Bacillati</taxon>
        <taxon>Actinomycetota</taxon>
        <taxon>Actinomycetes</taxon>
        <taxon>Mycobacteriales</taxon>
        <taxon>Gordoniaceae</taxon>
        <taxon>Gordonia</taxon>
    </lineage>
</organism>
<dbReference type="InterPro" id="IPR009057">
    <property type="entry name" value="Homeodomain-like_sf"/>
</dbReference>
<dbReference type="InterPro" id="IPR050109">
    <property type="entry name" value="HTH-type_TetR-like_transc_reg"/>
</dbReference>
<reference evidence="8" key="1">
    <citation type="submission" date="2019-06" db="EMBL/GenBank/DDBJ databases">
        <title>Gordonia isolated from sludge of a wastewater treatment plant.</title>
        <authorList>
            <person name="Tamura T."/>
            <person name="Aoyama K."/>
            <person name="Kang Y."/>
            <person name="Saito S."/>
            <person name="Akiyama N."/>
            <person name="Yazawa K."/>
            <person name="Gonoi T."/>
            <person name="Mikami Y."/>
        </authorList>
    </citation>
    <scope>NUCLEOTIDE SEQUENCE [LARGE SCALE GENOMIC DNA]</scope>
    <source>
        <strain evidence="8">NBRC 107696</strain>
    </source>
</reference>
<dbReference type="Proteomes" id="UP000444960">
    <property type="component" value="Unassembled WGS sequence"/>
</dbReference>
<evidence type="ECO:0000313" key="8">
    <source>
        <dbReference type="Proteomes" id="UP000444960"/>
    </source>
</evidence>
<gene>
    <name evidence="7" type="ORF">nbrc107696_04390</name>
</gene>
<dbReference type="Pfam" id="PF00440">
    <property type="entry name" value="TetR_N"/>
    <property type="match status" value="1"/>
</dbReference>
<evidence type="ECO:0000256" key="4">
    <source>
        <dbReference type="PROSITE-ProRule" id="PRU00335"/>
    </source>
</evidence>
<sequence>MTAKAKIRNTALDMYAQYGEDRVSMRAVAAAAGVTVGLVQHHFKTKDGIRDAVEQLVVDYHASAIAEAGDEGSPAEVAAARDASVAAMLEANPAVVNYLRRQLLDPAGGGRLLARLTELSRVQVVGLRESGQASTDRSVAEQTVGLMVRQVGHLFLQPMVDAMWTQLTADDADSGEKPTLSVRARVPDRADQ</sequence>
<name>A0A7I9V481_9ACTN</name>
<dbReference type="PANTHER" id="PTHR30055">
    <property type="entry name" value="HTH-TYPE TRANSCRIPTIONAL REGULATOR RUTR"/>
    <property type="match status" value="1"/>
</dbReference>
<feature type="DNA-binding region" description="H-T-H motif" evidence="4">
    <location>
        <begin position="24"/>
        <end position="43"/>
    </location>
</feature>
<keyword evidence="2 4" id="KW-0238">DNA-binding</keyword>
<evidence type="ECO:0000256" key="1">
    <source>
        <dbReference type="ARBA" id="ARBA00023015"/>
    </source>
</evidence>
<keyword evidence="1" id="KW-0805">Transcription regulation</keyword>
<evidence type="ECO:0000256" key="3">
    <source>
        <dbReference type="ARBA" id="ARBA00023163"/>
    </source>
</evidence>
<keyword evidence="3" id="KW-0804">Transcription</keyword>
<dbReference type="GO" id="GO:0003700">
    <property type="term" value="F:DNA-binding transcription factor activity"/>
    <property type="evidence" value="ECO:0007669"/>
    <property type="project" value="TreeGrafter"/>
</dbReference>
<dbReference type="SUPFAM" id="SSF46689">
    <property type="entry name" value="Homeodomain-like"/>
    <property type="match status" value="1"/>
</dbReference>
<proteinExistence type="predicted"/>
<dbReference type="Gene3D" id="1.10.357.10">
    <property type="entry name" value="Tetracycline Repressor, domain 2"/>
    <property type="match status" value="1"/>
</dbReference>
<comment type="caution">
    <text evidence="7">The sequence shown here is derived from an EMBL/GenBank/DDBJ whole genome shotgun (WGS) entry which is preliminary data.</text>
</comment>
<accession>A0A7I9V481</accession>
<dbReference type="InterPro" id="IPR001647">
    <property type="entry name" value="HTH_TetR"/>
</dbReference>
<evidence type="ECO:0000256" key="5">
    <source>
        <dbReference type="SAM" id="MobiDB-lite"/>
    </source>
</evidence>